<dbReference type="InterPro" id="IPR044285">
    <property type="entry name" value="PWP1"/>
</dbReference>
<dbReference type="EMBL" id="LS974624">
    <property type="protein sequence ID" value="CAG7897929.1"/>
    <property type="molecule type" value="Genomic_DNA"/>
</dbReference>
<sequence>MITALSWIPKGSLKPVPDAAEPPSKEEIKELIESGAFTASVDGSDEDEEEISEVDHAKAVAEAFGKSSNSKKASSTMEVDDVAAGMKELDMDNYDEEDDGIEIFSSGHEDLYYPSNELDPYLKDAADDDDDDDEEDIDDTTIKPTDSVIICARNEDEVYVYEESSDGSPNMYVHHHIIIPEFPLCTAWMDCPLKGGDKGNFVAIGSKETPTIEIWDLDVRDEVLPCVQLEGVEEMEIIKKKKSKKQVCYIKLVYF</sequence>
<name>A0A3P6BNL1_BRACM</name>
<dbReference type="PANTHER" id="PTHR14091">
    <property type="entry name" value="PERIODIC TRYPTOPHAN PROTEIN 1"/>
    <property type="match status" value="1"/>
</dbReference>
<reference evidence="2" key="1">
    <citation type="submission" date="2018-11" db="EMBL/GenBank/DDBJ databases">
        <authorList>
            <consortium name="Genoscope - CEA"/>
            <person name="William W."/>
        </authorList>
    </citation>
    <scope>NUCLEOTIDE SEQUENCE</scope>
</reference>
<gene>
    <name evidence="2" type="ORF">BRAA08T33398Z</name>
    <name evidence="1" type="ORF">BRAPAZ1V2_A08P15950.2</name>
</gene>
<feature type="non-terminal residue" evidence="2">
    <location>
        <position position="255"/>
    </location>
</feature>
<organism evidence="2">
    <name type="scientific">Brassica campestris</name>
    <name type="common">Field mustard</name>
    <dbReference type="NCBI Taxonomy" id="3711"/>
    <lineage>
        <taxon>Eukaryota</taxon>
        <taxon>Viridiplantae</taxon>
        <taxon>Streptophyta</taxon>
        <taxon>Embryophyta</taxon>
        <taxon>Tracheophyta</taxon>
        <taxon>Spermatophyta</taxon>
        <taxon>Magnoliopsida</taxon>
        <taxon>eudicotyledons</taxon>
        <taxon>Gunneridae</taxon>
        <taxon>Pentapetalae</taxon>
        <taxon>rosids</taxon>
        <taxon>malvids</taxon>
        <taxon>Brassicales</taxon>
        <taxon>Brassicaceae</taxon>
        <taxon>Brassiceae</taxon>
        <taxon>Brassica</taxon>
    </lineage>
</organism>
<evidence type="ECO:0000313" key="1">
    <source>
        <dbReference type="EMBL" id="CAG7897929.1"/>
    </source>
</evidence>
<proteinExistence type="predicted"/>
<dbReference type="Gramene" id="A08p15950.2_BraZ1">
    <property type="protein sequence ID" value="A08p15950.2_BraZ1.CDS"/>
    <property type="gene ID" value="A08g15950.2_BraZ1"/>
</dbReference>
<protein>
    <recommendedName>
        <fullName evidence="3">Periodic tryptophan protein 1</fullName>
    </recommendedName>
</protein>
<accession>A0A3P6BNL1</accession>
<dbReference type="Proteomes" id="UP000694005">
    <property type="component" value="Chromosome A08"/>
</dbReference>
<evidence type="ECO:0008006" key="3">
    <source>
        <dbReference type="Google" id="ProtNLM"/>
    </source>
</evidence>
<dbReference type="PANTHER" id="PTHR14091:SF0">
    <property type="entry name" value="PERIODIC TRYPTOPHAN PROTEIN 1 HOMOLOG"/>
    <property type="match status" value="1"/>
</dbReference>
<dbReference type="GO" id="GO:0006364">
    <property type="term" value="P:rRNA processing"/>
    <property type="evidence" value="ECO:0007669"/>
    <property type="project" value="InterPro"/>
</dbReference>
<dbReference type="AlphaFoldDB" id="A0A3P6BNL1"/>
<evidence type="ECO:0000313" key="2">
    <source>
        <dbReference type="EMBL" id="VDD04128.1"/>
    </source>
</evidence>
<dbReference type="EMBL" id="LR031575">
    <property type="protein sequence ID" value="VDD04128.1"/>
    <property type="molecule type" value="Genomic_DNA"/>
</dbReference>